<keyword evidence="2" id="KW-0812">Transmembrane</keyword>
<gene>
    <name evidence="3" type="ORF">LZ495_17830</name>
</gene>
<comment type="caution">
    <text evidence="3">The sequence shown here is derived from an EMBL/GenBank/DDBJ whole genome shotgun (WGS) entry which is preliminary data.</text>
</comment>
<keyword evidence="4" id="KW-1185">Reference proteome</keyword>
<accession>A0AA41Q257</accession>
<dbReference type="RefSeq" id="WP_235053220.1">
    <property type="nucleotide sequence ID" value="NZ_JAKFHA010000009.1"/>
</dbReference>
<evidence type="ECO:0000256" key="1">
    <source>
        <dbReference type="SAM" id="MobiDB-lite"/>
    </source>
</evidence>
<dbReference type="AlphaFoldDB" id="A0AA41Q257"/>
<reference evidence="3" key="1">
    <citation type="submission" date="2022-01" db="EMBL/GenBank/DDBJ databases">
        <title>Genome-Based Taxonomic Classification of the Phylum Actinobacteria.</title>
        <authorList>
            <person name="Gao Y."/>
        </authorList>
    </citation>
    <scope>NUCLEOTIDE SEQUENCE</scope>
    <source>
        <strain evidence="3">KLBMP 8922</strain>
    </source>
</reference>
<dbReference type="Proteomes" id="UP001165378">
    <property type="component" value="Unassembled WGS sequence"/>
</dbReference>
<organism evidence="3 4">
    <name type="scientific">Yinghuangia soli</name>
    <dbReference type="NCBI Taxonomy" id="2908204"/>
    <lineage>
        <taxon>Bacteria</taxon>
        <taxon>Bacillati</taxon>
        <taxon>Actinomycetota</taxon>
        <taxon>Actinomycetes</taxon>
        <taxon>Kitasatosporales</taxon>
        <taxon>Streptomycetaceae</taxon>
        <taxon>Yinghuangia</taxon>
    </lineage>
</organism>
<evidence type="ECO:0000313" key="4">
    <source>
        <dbReference type="Proteomes" id="UP001165378"/>
    </source>
</evidence>
<evidence type="ECO:0000313" key="3">
    <source>
        <dbReference type="EMBL" id="MCF2529059.1"/>
    </source>
</evidence>
<keyword evidence="2" id="KW-0472">Membrane</keyword>
<sequence length="114" mass="11854">MSEAGAGSFIFDIVVNIFIFLLPDSIATEASVAFLVLVGSFVVYVRIRNAIRRRRLRQALATGDYAQVRTGSNPFAGNAGPGQVPGPGPAPTHGANPFAGAGPSPLQENRSSAD</sequence>
<feature type="transmembrane region" description="Helical" evidence="2">
    <location>
        <begin position="30"/>
        <end position="47"/>
    </location>
</feature>
<keyword evidence="2" id="KW-1133">Transmembrane helix</keyword>
<dbReference type="EMBL" id="JAKFHA010000009">
    <property type="protein sequence ID" value="MCF2529059.1"/>
    <property type="molecule type" value="Genomic_DNA"/>
</dbReference>
<proteinExistence type="predicted"/>
<protein>
    <submittedName>
        <fullName evidence="3">Uncharacterized protein</fullName>
    </submittedName>
</protein>
<evidence type="ECO:0000256" key="2">
    <source>
        <dbReference type="SAM" id="Phobius"/>
    </source>
</evidence>
<name>A0AA41Q257_9ACTN</name>
<feature type="region of interest" description="Disordered" evidence="1">
    <location>
        <begin position="68"/>
        <end position="114"/>
    </location>
</feature>